<proteinExistence type="predicted"/>
<dbReference type="InterPro" id="IPR052035">
    <property type="entry name" value="ZnF_BED_domain_contain"/>
</dbReference>
<dbReference type="PANTHER" id="PTHR46481:SF10">
    <property type="entry name" value="ZINC FINGER BED DOMAIN-CONTAINING PROTEIN 39"/>
    <property type="match status" value="1"/>
</dbReference>
<dbReference type="AlphaFoldDB" id="A0A1E3Q7A9"/>
<evidence type="ECO:0008006" key="8">
    <source>
        <dbReference type="Google" id="ProtNLM"/>
    </source>
</evidence>
<reference evidence="6 7" key="1">
    <citation type="journal article" date="2016" name="Proc. Natl. Acad. Sci. U.S.A.">
        <title>Comparative genomics of biotechnologically important yeasts.</title>
        <authorList>
            <person name="Riley R."/>
            <person name="Haridas S."/>
            <person name="Wolfe K.H."/>
            <person name="Lopes M.R."/>
            <person name="Hittinger C.T."/>
            <person name="Goeker M."/>
            <person name="Salamov A.A."/>
            <person name="Wisecaver J.H."/>
            <person name="Long T.M."/>
            <person name="Calvey C.H."/>
            <person name="Aerts A.L."/>
            <person name="Barry K.W."/>
            <person name="Choi C."/>
            <person name="Clum A."/>
            <person name="Coughlan A.Y."/>
            <person name="Deshpande S."/>
            <person name="Douglass A.P."/>
            <person name="Hanson S.J."/>
            <person name="Klenk H.-P."/>
            <person name="LaButti K.M."/>
            <person name="Lapidus A."/>
            <person name="Lindquist E.A."/>
            <person name="Lipzen A.M."/>
            <person name="Meier-Kolthoff J.P."/>
            <person name="Ohm R.A."/>
            <person name="Otillar R.P."/>
            <person name="Pangilinan J.L."/>
            <person name="Peng Y."/>
            <person name="Rokas A."/>
            <person name="Rosa C.A."/>
            <person name="Scheuner C."/>
            <person name="Sibirny A.A."/>
            <person name="Slot J.C."/>
            <person name="Stielow J.B."/>
            <person name="Sun H."/>
            <person name="Kurtzman C.P."/>
            <person name="Blackwell M."/>
            <person name="Grigoriev I.V."/>
            <person name="Jeffries T.W."/>
        </authorList>
    </citation>
    <scope>NUCLEOTIDE SEQUENCE [LARGE SCALE GENOMIC DNA]</scope>
    <source>
        <strain evidence="6 7">NRRL Y-11557</strain>
    </source>
</reference>
<evidence type="ECO:0000256" key="3">
    <source>
        <dbReference type="ARBA" id="ARBA00022771"/>
    </source>
</evidence>
<evidence type="ECO:0000313" key="7">
    <source>
        <dbReference type="Proteomes" id="UP000094385"/>
    </source>
</evidence>
<evidence type="ECO:0000256" key="1">
    <source>
        <dbReference type="ARBA" id="ARBA00004123"/>
    </source>
</evidence>
<dbReference type="PANTHER" id="PTHR46481">
    <property type="entry name" value="ZINC FINGER BED DOMAIN-CONTAINING PROTEIN 4"/>
    <property type="match status" value="1"/>
</dbReference>
<dbReference type="EMBL" id="KV454294">
    <property type="protein sequence ID" value="ODQ73384.1"/>
    <property type="molecule type" value="Genomic_DNA"/>
</dbReference>
<dbReference type="OrthoDB" id="2662702at2759"/>
<name>A0A1E3Q7A9_LIPST</name>
<keyword evidence="7" id="KW-1185">Reference proteome</keyword>
<evidence type="ECO:0000256" key="5">
    <source>
        <dbReference type="ARBA" id="ARBA00023242"/>
    </source>
</evidence>
<dbReference type="STRING" id="675824.A0A1E3Q7A9"/>
<protein>
    <recommendedName>
        <fullName evidence="8">HAT C-terminal dimerisation domain-containing protein</fullName>
    </recommendedName>
</protein>
<keyword evidence="4" id="KW-0862">Zinc</keyword>
<dbReference type="GO" id="GO:0008270">
    <property type="term" value="F:zinc ion binding"/>
    <property type="evidence" value="ECO:0007669"/>
    <property type="project" value="UniProtKB-KW"/>
</dbReference>
<sequence>SSLRLRLESYVRCLAHILNLIVKDILSALKSGTAAEAFSACDMLSGQDPRYLENQEVLARLRILAVWIDRCPQRRQKWKEVCHFLDLPDKFIEYDTDTRWNSTNRMLADGLLAKVQINKYLEHQIELPLPSFTDNDGND</sequence>
<keyword evidence="3" id="KW-0863">Zinc-finger</keyword>
<dbReference type="Proteomes" id="UP000094385">
    <property type="component" value="Unassembled WGS sequence"/>
</dbReference>
<organism evidence="6 7">
    <name type="scientific">Lipomyces starkeyi NRRL Y-11557</name>
    <dbReference type="NCBI Taxonomy" id="675824"/>
    <lineage>
        <taxon>Eukaryota</taxon>
        <taxon>Fungi</taxon>
        <taxon>Dikarya</taxon>
        <taxon>Ascomycota</taxon>
        <taxon>Saccharomycotina</taxon>
        <taxon>Lipomycetes</taxon>
        <taxon>Lipomycetales</taxon>
        <taxon>Lipomycetaceae</taxon>
        <taxon>Lipomyces</taxon>
    </lineage>
</organism>
<evidence type="ECO:0000256" key="2">
    <source>
        <dbReference type="ARBA" id="ARBA00022723"/>
    </source>
</evidence>
<dbReference type="SUPFAM" id="SSF53098">
    <property type="entry name" value="Ribonuclease H-like"/>
    <property type="match status" value="1"/>
</dbReference>
<gene>
    <name evidence="6" type="ORF">LIPSTDRAFT_337715</name>
</gene>
<evidence type="ECO:0000256" key="4">
    <source>
        <dbReference type="ARBA" id="ARBA00022833"/>
    </source>
</evidence>
<keyword evidence="5" id="KW-0539">Nucleus</keyword>
<dbReference type="GO" id="GO:0005634">
    <property type="term" value="C:nucleus"/>
    <property type="evidence" value="ECO:0007669"/>
    <property type="project" value="UniProtKB-SubCell"/>
</dbReference>
<keyword evidence="2" id="KW-0479">Metal-binding</keyword>
<dbReference type="InterPro" id="IPR012337">
    <property type="entry name" value="RNaseH-like_sf"/>
</dbReference>
<evidence type="ECO:0000313" key="6">
    <source>
        <dbReference type="EMBL" id="ODQ73384.1"/>
    </source>
</evidence>
<feature type="non-terminal residue" evidence="6">
    <location>
        <position position="1"/>
    </location>
</feature>
<comment type="subcellular location">
    <subcellularLocation>
        <location evidence="1">Nucleus</location>
    </subcellularLocation>
</comment>
<accession>A0A1E3Q7A9</accession>